<dbReference type="EMBL" id="BQNB010009355">
    <property type="protein sequence ID" value="GJS62358.1"/>
    <property type="molecule type" value="Genomic_DNA"/>
</dbReference>
<evidence type="ECO:0000256" key="1">
    <source>
        <dbReference type="SAM" id="MobiDB-lite"/>
    </source>
</evidence>
<organism evidence="2 3">
    <name type="scientific">Tanacetum coccineum</name>
    <dbReference type="NCBI Taxonomy" id="301880"/>
    <lineage>
        <taxon>Eukaryota</taxon>
        <taxon>Viridiplantae</taxon>
        <taxon>Streptophyta</taxon>
        <taxon>Embryophyta</taxon>
        <taxon>Tracheophyta</taxon>
        <taxon>Spermatophyta</taxon>
        <taxon>Magnoliopsida</taxon>
        <taxon>eudicotyledons</taxon>
        <taxon>Gunneridae</taxon>
        <taxon>Pentapetalae</taxon>
        <taxon>asterids</taxon>
        <taxon>campanulids</taxon>
        <taxon>Asterales</taxon>
        <taxon>Asteraceae</taxon>
        <taxon>Asteroideae</taxon>
        <taxon>Anthemideae</taxon>
        <taxon>Anthemidinae</taxon>
        <taxon>Tanacetum</taxon>
    </lineage>
</organism>
<name>A0ABQ4XBH5_9ASTR</name>
<evidence type="ECO:0000313" key="3">
    <source>
        <dbReference type="Proteomes" id="UP001151760"/>
    </source>
</evidence>
<dbReference type="Proteomes" id="UP001151760">
    <property type="component" value="Unassembled WGS sequence"/>
</dbReference>
<comment type="caution">
    <text evidence="2">The sequence shown here is derived from an EMBL/GenBank/DDBJ whole genome shotgun (WGS) entry which is preliminary data.</text>
</comment>
<accession>A0ABQ4XBH5</accession>
<evidence type="ECO:0000313" key="2">
    <source>
        <dbReference type="EMBL" id="GJS62358.1"/>
    </source>
</evidence>
<reference evidence="2" key="2">
    <citation type="submission" date="2022-01" db="EMBL/GenBank/DDBJ databases">
        <authorList>
            <person name="Yamashiro T."/>
            <person name="Shiraishi A."/>
            <person name="Satake H."/>
            <person name="Nakayama K."/>
        </authorList>
    </citation>
    <scope>NUCLEOTIDE SEQUENCE</scope>
</reference>
<reference evidence="2" key="1">
    <citation type="journal article" date="2022" name="Int. J. Mol. Sci.">
        <title>Draft Genome of Tanacetum Coccineum: Genomic Comparison of Closely Related Tanacetum-Family Plants.</title>
        <authorList>
            <person name="Yamashiro T."/>
            <person name="Shiraishi A."/>
            <person name="Nakayama K."/>
            <person name="Satake H."/>
        </authorList>
    </citation>
    <scope>NUCLEOTIDE SEQUENCE</scope>
</reference>
<sequence length="123" mass="14183">MQTVAGDGVASIKRRRRDQSSDDVRIMVTASGRGRLKDDLESSTWRRHQDCKATPSRRQLYKYKSVFKLDFSMKRHHVLQSFTIHLMQLMCSWAVVCDVITGGGSIVIWQATMVKMEDEEEEC</sequence>
<proteinExistence type="predicted"/>
<keyword evidence="3" id="KW-1185">Reference proteome</keyword>
<protein>
    <submittedName>
        <fullName evidence="2">Uncharacterized protein</fullName>
    </submittedName>
</protein>
<gene>
    <name evidence="2" type="ORF">Tco_0657142</name>
</gene>
<feature type="region of interest" description="Disordered" evidence="1">
    <location>
        <begin position="1"/>
        <end position="22"/>
    </location>
</feature>